<dbReference type="InterPro" id="IPR013792">
    <property type="entry name" value="RNA3'P_cycl/enolpyr_Trfase_a/b"/>
</dbReference>
<comment type="caution">
    <text evidence="3">The sequence shown here is derived from an EMBL/GenBank/DDBJ whole genome shotgun (WGS) entry which is preliminary data.</text>
</comment>
<evidence type="ECO:0000256" key="1">
    <source>
        <dbReference type="ARBA" id="ARBA00022679"/>
    </source>
</evidence>
<keyword evidence="1 3" id="KW-0808">Transferase</keyword>
<feature type="non-terminal residue" evidence="3">
    <location>
        <position position="1"/>
    </location>
</feature>
<dbReference type="SUPFAM" id="SSF55205">
    <property type="entry name" value="EPT/RTPC-like"/>
    <property type="match status" value="1"/>
</dbReference>
<dbReference type="Gene3D" id="3.65.10.10">
    <property type="entry name" value="Enolpyruvate transferase domain"/>
    <property type="match status" value="1"/>
</dbReference>
<evidence type="ECO:0000259" key="2">
    <source>
        <dbReference type="Pfam" id="PF00275"/>
    </source>
</evidence>
<name>A0A9X9A593_BACCE</name>
<dbReference type="Pfam" id="PF00275">
    <property type="entry name" value="EPSP_synthase"/>
    <property type="match status" value="1"/>
</dbReference>
<evidence type="ECO:0000313" key="4">
    <source>
        <dbReference type="Proteomes" id="UP000308444"/>
    </source>
</evidence>
<gene>
    <name evidence="3" type="ORF">FC695_25260</name>
</gene>
<reference evidence="3 4" key="1">
    <citation type="journal article" date="2019" name="Environ. Microbiol.">
        <title>An active ?-lactamase is a part of an orchestrated cell wall stress resistance network of Bacillus subtilis and related rhizosphere species.</title>
        <authorList>
            <person name="Bucher T."/>
            <person name="Keren-Paz A."/>
            <person name="Hausser J."/>
            <person name="Olender T."/>
            <person name="Cytryn E."/>
            <person name="Kolodkin-Gal I."/>
        </authorList>
    </citation>
    <scope>NUCLEOTIDE SEQUENCE [LARGE SCALE GENOMIC DNA]</scope>
    <source>
        <strain evidence="3 4">I32</strain>
    </source>
</reference>
<dbReference type="EC" id="2.5.1.19" evidence="3"/>
<dbReference type="InterPro" id="IPR001986">
    <property type="entry name" value="Enolpyruvate_Tfrase_dom"/>
</dbReference>
<organism evidence="3 4">
    <name type="scientific">Bacillus cereus</name>
    <dbReference type="NCBI Taxonomy" id="1396"/>
    <lineage>
        <taxon>Bacteria</taxon>
        <taxon>Bacillati</taxon>
        <taxon>Bacillota</taxon>
        <taxon>Bacilli</taxon>
        <taxon>Bacillales</taxon>
        <taxon>Bacillaceae</taxon>
        <taxon>Bacillus</taxon>
        <taxon>Bacillus cereus group</taxon>
    </lineage>
</organism>
<dbReference type="AlphaFoldDB" id="A0A9X9A593"/>
<evidence type="ECO:0000313" key="3">
    <source>
        <dbReference type="EMBL" id="TKI97310.1"/>
    </source>
</evidence>
<proteinExistence type="predicted"/>
<dbReference type="Proteomes" id="UP000308444">
    <property type="component" value="Unassembled WGS sequence"/>
</dbReference>
<accession>A0A9X9A593</accession>
<dbReference type="GO" id="GO:0003866">
    <property type="term" value="F:3-phosphoshikimate 1-carboxyvinyltransferase activity"/>
    <property type="evidence" value="ECO:0007669"/>
    <property type="project" value="UniProtKB-EC"/>
</dbReference>
<dbReference type="RefSeq" id="WP_430981613.1">
    <property type="nucleotide sequence ID" value="NZ_SZNZ01000536.1"/>
</dbReference>
<dbReference type="PANTHER" id="PTHR21090">
    <property type="entry name" value="AROM/DEHYDROQUINATE SYNTHASE"/>
    <property type="match status" value="1"/>
</dbReference>
<sequence length="130" mass="13853">SLKGIEIGGDIIPRLIDEIPVIALAATQAEGITVIKDAHELKVKETNRIDTVVAELTKLGARIEATDDGMIIYGKSALKGNTVNSYGDHRIGMMLAIAGCLAEGKTIIEDAEAVGVSYPTFFDELQKLAK</sequence>
<dbReference type="InterPro" id="IPR023193">
    <property type="entry name" value="EPSP_synthase_CS"/>
</dbReference>
<dbReference type="InterPro" id="IPR036968">
    <property type="entry name" value="Enolpyruvate_Tfrase_sf"/>
</dbReference>
<dbReference type="EMBL" id="SZOH01002049">
    <property type="protein sequence ID" value="TKI97310.1"/>
    <property type="molecule type" value="Genomic_DNA"/>
</dbReference>
<dbReference type="PROSITE" id="PS00885">
    <property type="entry name" value="EPSP_SYNTHASE_2"/>
    <property type="match status" value="1"/>
</dbReference>
<dbReference type="GO" id="GO:0009423">
    <property type="term" value="P:chorismate biosynthetic process"/>
    <property type="evidence" value="ECO:0007669"/>
    <property type="project" value="TreeGrafter"/>
</dbReference>
<protein>
    <submittedName>
        <fullName evidence="3">3-phosphoshikimate 1-carboxyvinyltransferase</fullName>
        <ecNumber evidence="3">2.5.1.19</ecNumber>
    </submittedName>
</protein>
<dbReference type="PANTHER" id="PTHR21090:SF5">
    <property type="entry name" value="PENTAFUNCTIONAL AROM POLYPEPTIDE"/>
    <property type="match status" value="1"/>
</dbReference>
<feature type="domain" description="Enolpyruvate transferase" evidence="2">
    <location>
        <begin position="11"/>
        <end position="125"/>
    </location>
</feature>